<dbReference type="InterPro" id="IPR007838">
    <property type="entry name" value="Cell_div_ZapA-like"/>
</dbReference>
<evidence type="ECO:0000256" key="1">
    <source>
        <dbReference type="ARBA" id="ARBA00004496"/>
    </source>
</evidence>
<dbReference type="GO" id="GO:0005829">
    <property type="term" value="C:cytosol"/>
    <property type="evidence" value="ECO:0007669"/>
    <property type="project" value="TreeGrafter"/>
</dbReference>
<evidence type="ECO:0000256" key="2">
    <source>
        <dbReference type="ARBA" id="ARBA00015195"/>
    </source>
</evidence>
<keyword evidence="4 11" id="KW-0132">Cell division</keyword>
<feature type="region of interest" description="Disordered" evidence="10">
    <location>
        <begin position="1"/>
        <end position="21"/>
    </location>
</feature>
<protein>
    <recommendedName>
        <fullName evidence="2">Cell division protein ZapA</fullName>
    </recommendedName>
    <alternativeName>
        <fullName evidence="9">Z ring-associated protein ZapA</fullName>
    </alternativeName>
</protein>
<sequence>MIAAAGPASRSTGPWTPSGVRLMTAEPNRIGDEKAMAEVEVRILGRAFTLACGEGQEESVRTLARKVEERVQQAASGRSVAVDARVMLMAAILLAEQANEAEQGLYRARVEVEKIRRTADRSAADVDATLARALDDFAARIETIATRLEKL</sequence>
<proteinExistence type="predicted"/>
<comment type="subunit">
    <text evidence="8">Homodimer. Interacts with FtsZ.</text>
</comment>
<dbReference type="EMBL" id="DMAI01000303">
    <property type="protein sequence ID" value="HAE49403.1"/>
    <property type="molecule type" value="Genomic_DNA"/>
</dbReference>
<dbReference type="GO" id="GO:0000917">
    <property type="term" value="P:division septum assembly"/>
    <property type="evidence" value="ECO:0007669"/>
    <property type="project" value="UniProtKB-KW"/>
</dbReference>
<evidence type="ECO:0000256" key="3">
    <source>
        <dbReference type="ARBA" id="ARBA00022490"/>
    </source>
</evidence>
<dbReference type="Pfam" id="PF05164">
    <property type="entry name" value="ZapA"/>
    <property type="match status" value="1"/>
</dbReference>
<dbReference type="Gene3D" id="3.30.160.880">
    <property type="entry name" value="Cell division protein ZapA protomer, N-terminal domain"/>
    <property type="match status" value="1"/>
</dbReference>
<evidence type="ECO:0000256" key="8">
    <source>
        <dbReference type="ARBA" id="ARBA00026068"/>
    </source>
</evidence>
<dbReference type="GO" id="GO:0043093">
    <property type="term" value="P:FtsZ-dependent cytokinesis"/>
    <property type="evidence" value="ECO:0007669"/>
    <property type="project" value="TreeGrafter"/>
</dbReference>
<comment type="function">
    <text evidence="7">Activator of cell division through the inhibition of FtsZ GTPase activity, therefore promoting FtsZ assembly into bundles of protofilaments necessary for the formation of the division Z ring. It is recruited early at mid-cell but it is not essential for cell division.</text>
</comment>
<evidence type="ECO:0000313" key="11">
    <source>
        <dbReference type="EMBL" id="HAE49403.1"/>
    </source>
</evidence>
<keyword evidence="5" id="KW-0717">Septation</keyword>
<evidence type="ECO:0000313" key="12">
    <source>
        <dbReference type="Proteomes" id="UP000257706"/>
    </source>
</evidence>
<dbReference type="InterPro" id="IPR042233">
    <property type="entry name" value="Cell_div_ZapA_N"/>
</dbReference>
<evidence type="ECO:0000256" key="5">
    <source>
        <dbReference type="ARBA" id="ARBA00023210"/>
    </source>
</evidence>
<dbReference type="PANTHER" id="PTHR34981:SF1">
    <property type="entry name" value="CELL DIVISION PROTEIN ZAPA"/>
    <property type="match status" value="1"/>
</dbReference>
<dbReference type="OrthoDB" id="9797575at2"/>
<dbReference type="InterPro" id="IPR036192">
    <property type="entry name" value="Cell_div_ZapA-like_sf"/>
</dbReference>
<reference evidence="11 12" key="1">
    <citation type="journal article" date="2018" name="Nat. Biotechnol.">
        <title>A standardized bacterial taxonomy based on genome phylogeny substantially revises the tree of life.</title>
        <authorList>
            <person name="Parks D.H."/>
            <person name="Chuvochina M."/>
            <person name="Waite D.W."/>
            <person name="Rinke C."/>
            <person name="Skarshewski A."/>
            <person name="Chaumeil P.A."/>
            <person name="Hugenholtz P."/>
        </authorList>
    </citation>
    <scope>NUCLEOTIDE SEQUENCE [LARGE SCALE GENOMIC DNA]</scope>
    <source>
        <strain evidence="11">UBA8739</strain>
    </source>
</reference>
<dbReference type="Proteomes" id="UP000257706">
    <property type="component" value="Unassembled WGS sequence"/>
</dbReference>
<keyword evidence="3" id="KW-0963">Cytoplasm</keyword>
<comment type="caution">
    <text evidence="11">The sequence shown here is derived from an EMBL/GenBank/DDBJ whole genome shotgun (WGS) entry which is preliminary data.</text>
</comment>
<evidence type="ECO:0000256" key="9">
    <source>
        <dbReference type="ARBA" id="ARBA00033158"/>
    </source>
</evidence>
<evidence type="ECO:0000256" key="7">
    <source>
        <dbReference type="ARBA" id="ARBA00024910"/>
    </source>
</evidence>
<dbReference type="GO" id="GO:0000921">
    <property type="term" value="P:septin ring assembly"/>
    <property type="evidence" value="ECO:0007669"/>
    <property type="project" value="TreeGrafter"/>
</dbReference>
<keyword evidence="6" id="KW-0131">Cell cycle</keyword>
<organism evidence="11 12">
    <name type="scientific">Tistrella mobilis</name>
    <dbReference type="NCBI Taxonomy" id="171437"/>
    <lineage>
        <taxon>Bacteria</taxon>
        <taxon>Pseudomonadati</taxon>
        <taxon>Pseudomonadota</taxon>
        <taxon>Alphaproteobacteria</taxon>
        <taxon>Geminicoccales</taxon>
        <taxon>Geminicoccaceae</taxon>
        <taxon>Tistrella</taxon>
    </lineage>
</organism>
<dbReference type="GO" id="GO:0030428">
    <property type="term" value="C:cell septum"/>
    <property type="evidence" value="ECO:0007669"/>
    <property type="project" value="TreeGrafter"/>
</dbReference>
<evidence type="ECO:0000256" key="4">
    <source>
        <dbReference type="ARBA" id="ARBA00022618"/>
    </source>
</evidence>
<comment type="subcellular location">
    <subcellularLocation>
        <location evidence="1">Cytoplasm</location>
    </subcellularLocation>
</comment>
<evidence type="ECO:0000256" key="6">
    <source>
        <dbReference type="ARBA" id="ARBA00023306"/>
    </source>
</evidence>
<accession>A0A3B9IQ19</accession>
<dbReference type="AlphaFoldDB" id="A0A3B9IQ19"/>
<gene>
    <name evidence="11" type="ORF">DCK97_18455</name>
</gene>
<dbReference type="GO" id="GO:0032153">
    <property type="term" value="C:cell division site"/>
    <property type="evidence" value="ECO:0007669"/>
    <property type="project" value="TreeGrafter"/>
</dbReference>
<dbReference type="SUPFAM" id="SSF102829">
    <property type="entry name" value="Cell division protein ZapA-like"/>
    <property type="match status" value="1"/>
</dbReference>
<name>A0A3B9IQ19_9PROT</name>
<dbReference type="PANTHER" id="PTHR34981">
    <property type="entry name" value="CELL DIVISION PROTEIN ZAPA"/>
    <property type="match status" value="1"/>
</dbReference>
<evidence type="ECO:0000256" key="10">
    <source>
        <dbReference type="SAM" id="MobiDB-lite"/>
    </source>
</evidence>